<evidence type="ECO:0000259" key="1">
    <source>
        <dbReference type="Pfam" id="PF00293"/>
    </source>
</evidence>
<dbReference type="Ensembl" id="ENSSGRT00000047055.1">
    <property type="protein sequence ID" value="ENSSGRP00000043945.1"/>
    <property type="gene ID" value="ENSSGRG00000023679.1"/>
</dbReference>
<dbReference type="InParanoid" id="A0A672MYW1"/>
<feature type="domain" description="Nudix hydrolase" evidence="1">
    <location>
        <begin position="49"/>
        <end position="122"/>
    </location>
</feature>
<dbReference type="Gene3D" id="3.90.79.10">
    <property type="entry name" value="Nucleoside Triphosphate Pyrophosphohydrolase"/>
    <property type="match status" value="1"/>
</dbReference>
<reference evidence="2" key="1">
    <citation type="submission" date="2025-08" db="UniProtKB">
        <authorList>
            <consortium name="Ensembl"/>
        </authorList>
    </citation>
    <scope>IDENTIFICATION</scope>
</reference>
<dbReference type="InterPro" id="IPR000086">
    <property type="entry name" value="NUDIX_hydrolase_dom"/>
</dbReference>
<name>A0A672MYW1_SINGR</name>
<dbReference type="GO" id="GO:0044716">
    <property type="term" value="F:8-oxo-GDP phosphatase activity"/>
    <property type="evidence" value="ECO:0007669"/>
    <property type="project" value="TreeGrafter"/>
</dbReference>
<dbReference type="PANTHER" id="PTHR22769">
    <property type="entry name" value="MUTT/NUDIX HYDROLASE"/>
    <property type="match status" value="1"/>
</dbReference>
<keyword evidence="3" id="KW-1185">Reference proteome</keyword>
<reference evidence="2" key="2">
    <citation type="submission" date="2025-09" db="UniProtKB">
        <authorList>
            <consortium name="Ensembl"/>
        </authorList>
    </citation>
    <scope>IDENTIFICATION</scope>
</reference>
<dbReference type="InterPro" id="IPR015797">
    <property type="entry name" value="NUDIX_hydrolase-like_dom_sf"/>
</dbReference>
<dbReference type="GO" id="GO:0044715">
    <property type="term" value="F:8-oxo-dGDP phosphatase activity"/>
    <property type="evidence" value="ECO:0007669"/>
    <property type="project" value="TreeGrafter"/>
</dbReference>
<dbReference type="Pfam" id="PF00293">
    <property type="entry name" value="NUDIX"/>
    <property type="match status" value="1"/>
</dbReference>
<sequence>MAVMDSMAEILEDNLEKILKGEGLEVREFDSVPEQVKPVTLRKSVCYIVGAVIFNSKDEVLMVQEAKRECYGRWYLPAEALQREVKEEAEIDCQPITLLLVQEQGPKWVRFVFLAEETGLNQELIF</sequence>
<accession>A0A672MYW1</accession>
<dbReference type="AlphaFoldDB" id="A0A672MYW1"/>
<evidence type="ECO:0000313" key="3">
    <source>
        <dbReference type="Proteomes" id="UP000472262"/>
    </source>
</evidence>
<proteinExistence type="predicted"/>
<dbReference type="SUPFAM" id="SSF55811">
    <property type="entry name" value="Nudix"/>
    <property type="match status" value="1"/>
</dbReference>
<evidence type="ECO:0000313" key="2">
    <source>
        <dbReference type="Ensembl" id="ENSSGRP00000043945.1"/>
    </source>
</evidence>
<dbReference type="Proteomes" id="UP000472262">
    <property type="component" value="Unassembled WGS sequence"/>
</dbReference>
<dbReference type="PANTHER" id="PTHR22769:SF56">
    <property type="entry name" value="8-OXO-DGDP PHOSPHATASE NUDT18"/>
    <property type="match status" value="1"/>
</dbReference>
<organism evidence="2 3">
    <name type="scientific">Sinocyclocheilus grahami</name>
    <name type="common">Dianchi golden-line fish</name>
    <name type="synonym">Barbus grahami</name>
    <dbReference type="NCBI Taxonomy" id="75366"/>
    <lineage>
        <taxon>Eukaryota</taxon>
        <taxon>Metazoa</taxon>
        <taxon>Chordata</taxon>
        <taxon>Craniata</taxon>
        <taxon>Vertebrata</taxon>
        <taxon>Euteleostomi</taxon>
        <taxon>Actinopterygii</taxon>
        <taxon>Neopterygii</taxon>
        <taxon>Teleostei</taxon>
        <taxon>Ostariophysi</taxon>
        <taxon>Cypriniformes</taxon>
        <taxon>Cyprinidae</taxon>
        <taxon>Cyprininae</taxon>
        <taxon>Sinocyclocheilus</taxon>
    </lineage>
</organism>
<protein>
    <submittedName>
        <fullName evidence="2">Nudix (nucleoside diphosphate linked moiety X)-type motif 18</fullName>
    </submittedName>
</protein>